<feature type="compositionally biased region" description="Polar residues" evidence="1">
    <location>
        <begin position="1209"/>
        <end position="1222"/>
    </location>
</feature>
<evidence type="ECO:0000313" key="3">
    <source>
        <dbReference type="Proteomes" id="UP000053789"/>
    </source>
</evidence>
<dbReference type="GeneID" id="27697028"/>
<accession>A0A0D2HX85</accession>
<feature type="region of interest" description="Disordered" evidence="1">
    <location>
        <begin position="50"/>
        <end position="78"/>
    </location>
</feature>
<feature type="region of interest" description="Disordered" evidence="1">
    <location>
        <begin position="353"/>
        <end position="377"/>
    </location>
</feature>
<dbReference type="Proteomes" id="UP000053789">
    <property type="component" value="Unassembled WGS sequence"/>
</dbReference>
<feature type="region of interest" description="Disordered" evidence="1">
    <location>
        <begin position="150"/>
        <end position="171"/>
    </location>
</feature>
<organism evidence="2 3">
    <name type="scientific">Cladophialophora bantiana (strain ATCC 10958 / CBS 173.52 / CDC B-1940 / NIH 8579)</name>
    <name type="common">Xylohypha bantiana</name>
    <dbReference type="NCBI Taxonomy" id="1442370"/>
    <lineage>
        <taxon>Eukaryota</taxon>
        <taxon>Fungi</taxon>
        <taxon>Dikarya</taxon>
        <taxon>Ascomycota</taxon>
        <taxon>Pezizomycotina</taxon>
        <taxon>Eurotiomycetes</taxon>
        <taxon>Chaetothyriomycetidae</taxon>
        <taxon>Chaetothyriales</taxon>
        <taxon>Herpotrichiellaceae</taxon>
        <taxon>Cladophialophora</taxon>
    </lineage>
</organism>
<feature type="region of interest" description="Disordered" evidence="1">
    <location>
        <begin position="1150"/>
        <end position="1222"/>
    </location>
</feature>
<feature type="compositionally biased region" description="Polar residues" evidence="1">
    <location>
        <begin position="1166"/>
        <end position="1180"/>
    </location>
</feature>
<dbReference type="VEuPathDB" id="FungiDB:Z519_04100"/>
<sequence>MSFAINTHCSACYSKRCNSCRYEKDSVSIAALPSFNSWSNTIAKSYKTDDSFKPGSSRDYHGSSPSSQSGKIAGDQNKEEPFPLSWTEFIHFPESEATSKDALGDTVQEPAESATQQSALERSQELSGTGTRELTEAITEKFAAMAVHKKSTTEHGEAGGKLSQRTSHEGITGDVDKYPIEDLAPNIVSAVPPIVATSSAHSQADRRAESRLEGRMRAAEQISAQLVEQSPRHLVAPSPSNATDMGYVTAFMLELCSTLPAAFNKANLERVALLELLQAFTTRLALEGTTDVHRQIAGDVHRCQRQIVIELEKHCAAGDYESSFTTSETGLQEMELHEMELQDMMSLWTISERESGDNGDNWQQTPAVKGSDPGEALGPDSPNVSFYRRILVQSPAYLWLVSRIHTEGSLHPAKPDVMRTEIRAQILQAIEPPATPTDGTHAPTFTITFEVDWDPVMFVQEQNYECSVEAVLPRVIVLTGNANTNNVQASTCLQYVEQTWPYNGRDIIHVLQDTLGNQIQIGEFDSGTRLSAKYVDNKINFTVSGTAYSIAEVGEQLAWLGSALRSSPESERLMHCTPFIKSTWTPLRLSKRSERFASTSTTHLTGICKIGFVLEDLALEGTVNGSCWHQIMRNPVVVKGYPILPRPKEDSGLEIPLHILSALGNARRVVDFCGMTYLKGFSTMFAATYSEANTTYWHMICNQDRRYVSFEDPRVPRDRYLTDLVPVSTLQAGRHILGWCNNVKNLTGTSIANYEIEWSGSEAPHQSCAFERVSISGGKFVSAGATFAIGMKDKAIHIDFGDDYFGMLKVMADRHFVFYDVEAKRAWLVDGASGVLHFLRASLHDLRNDRRLRKLFQFDFDKFNDASCDSSGGDAAFDVLSDEENMRLPLYPQMQKTYKETTTKEDALGGLPATENVEKRMTTNVCLRDRVEQICHVLAQITAHQDDVHTQAGVGFRLKYTPRRQLEGFDFMDVATNQGTLWPKVTTIQAVGEGWIDFTRAIHALAFFGAGFGELFRPTNQAQYNCRSCKWNEELPRNKDYLAVRVADIKDIMKKKGTKTSRPWRLAGDIYWHAPDEPFAHCEGSERCEHDRVQVLLPATFPKLYGLQSPRELAADGAVIFGHCCKFPLRWASRKIPERADADDALMEDITDTPFYDPGNARLGDNGSSSNATPDQPPCTSRSPESPAPSSRPHKRRHRSSGTTRTSSNSGLYTHQNQQFIR</sequence>
<gene>
    <name evidence="2" type="ORF">Z519_04100</name>
</gene>
<feature type="compositionally biased region" description="Low complexity" evidence="1">
    <location>
        <begin position="1181"/>
        <end position="1191"/>
    </location>
</feature>
<keyword evidence="3" id="KW-1185">Reference proteome</keyword>
<evidence type="ECO:0000256" key="1">
    <source>
        <dbReference type="SAM" id="MobiDB-lite"/>
    </source>
</evidence>
<feature type="compositionally biased region" description="Polar residues" evidence="1">
    <location>
        <begin position="113"/>
        <end position="132"/>
    </location>
</feature>
<dbReference type="OrthoDB" id="4152175at2759"/>
<dbReference type="AlphaFoldDB" id="A0A0D2HX85"/>
<feature type="region of interest" description="Disordered" evidence="1">
    <location>
        <begin position="100"/>
        <end position="132"/>
    </location>
</feature>
<dbReference type="EMBL" id="KN846984">
    <property type="protein sequence ID" value="KIW95515.1"/>
    <property type="molecule type" value="Genomic_DNA"/>
</dbReference>
<dbReference type="HOGENOM" id="CLU_002072_0_2_1"/>
<reference evidence="2" key="1">
    <citation type="submission" date="2015-01" db="EMBL/GenBank/DDBJ databases">
        <title>The Genome Sequence of Cladophialophora bantiana CBS 173.52.</title>
        <authorList>
            <consortium name="The Broad Institute Genomics Platform"/>
            <person name="Cuomo C."/>
            <person name="de Hoog S."/>
            <person name="Gorbushina A."/>
            <person name="Stielow B."/>
            <person name="Teixiera M."/>
            <person name="Abouelleil A."/>
            <person name="Chapman S.B."/>
            <person name="Priest M."/>
            <person name="Young S.K."/>
            <person name="Wortman J."/>
            <person name="Nusbaum C."/>
            <person name="Birren B."/>
        </authorList>
    </citation>
    <scope>NUCLEOTIDE SEQUENCE [LARGE SCALE GENOMIC DNA]</scope>
    <source>
        <strain evidence="2">CBS 173.52</strain>
    </source>
</reference>
<evidence type="ECO:0000313" key="2">
    <source>
        <dbReference type="EMBL" id="KIW95515.1"/>
    </source>
</evidence>
<dbReference type="RefSeq" id="XP_016622184.1">
    <property type="nucleotide sequence ID" value="XM_016761846.1"/>
</dbReference>
<proteinExistence type="predicted"/>
<protein>
    <submittedName>
        <fullName evidence="2">Uncharacterized protein</fullName>
    </submittedName>
</protein>
<feature type="compositionally biased region" description="Basic and acidic residues" evidence="1">
    <location>
        <begin position="50"/>
        <end position="61"/>
    </location>
</feature>
<name>A0A0D2HX85_CLAB1</name>